<protein>
    <submittedName>
        <fullName evidence="3">Arabinofuranan 3-O-arabinosyltransferase</fullName>
    </submittedName>
</protein>
<dbReference type="RefSeq" id="WP_039340256.1">
    <property type="nucleotide sequence ID" value="NZ_PGEZ01000001.1"/>
</dbReference>
<dbReference type="Proteomes" id="UP000230842">
    <property type="component" value="Unassembled WGS sequence"/>
</dbReference>
<keyword evidence="1" id="KW-0812">Transmembrane</keyword>
<feature type="transmembrane region" description="Helical" evidence="1">
    <location>
        <begin position="1264"/>
        <end position="1291"/>
    </location>
</feature>
<feature type="transmembrane region" description="Helical" evidence="1">
    <location>
        <begin position="403"/>
        <end position="423"/>
    </location>
</feature>
<accession>A0A0B2BUV3</accession>
<dbReference type="InterPro" id="IPR008979">
    <property type="entry name" value="Galactose-bd-like_sf"/>
</dbReference>
<gene>
    <name evidence="3" type="ORF">CLV56_0169</name>
</gene>
<feature type="transmembrane region" description="Helical" evidence="1">
    <location>
        <begin position="287"/>
        <end position="306"/>
    </location>
</feature>
<reference evidence="3 4" key="1">
    <citation type="submission" date="2017-11" db="EMBL/GenBank/DDBJ databases">
        <title>Genomic Encyclopedia of Archaeal and Bacterial Type Strains, Phase II (KMG-II): From Individual Species to Whole Genera.</title>
        <authorList>
            <person name="Goeker M."/>
        </authorList>
    </citation>
    <scope>NUCLEOTIDE SEQUENCE [LARGE SCALE GENOMIC DNA]</scope>
    <source>
        <strain evidence="3 4">DSM 27763</strain>
    </source>
</reference>
<name>A0A0B2BUV3_9ACTN</name>
<keyword evidence="1" id="KW-0472">Membrane</keyword>
<dbReference type="SUPFAM" id="SSF49785">
    <property type="entry name" value="Galactose-binding domain-like"/>
    <property type="match status" value="1"/>
</dbReference>
<feature type="transmembrane region" description="Helical" evidence="1">
    <location>
        <begin position="318"/>
        <end position="336"/>
    </location>
</feature>
<dbReference type="Pfam" id="PF24607">
    <property type="entry name" value="CBM_AftD"/>
    <property type="match status" value="1"/>
</dbReference>
<feature type="domain" description="F5/8 type C" evidence="2">
    <location>
        <begin position="697"/>
        <end position="766"/>
    </location>
</feature>
<evidence type="ECO:0000259" key="2">
    <source>
        <dbReference type="PROSITE" id="PS50022"/>
    </source>
</evidence>
<keyword evidence="4" id="KW-1185">Reference proteome</keyword>
<sequence length="1372" mass="144275">MTTRSADSDRFTRRFRLGAVALGLVALTFVQSPGRVVTDTKLDLVVDPGGFLARALSMWDSVGAFGQVQNQAYGYLFPMGPFFLAGKLASIDPWVVQRLWWSALLVLAFLGMVKLASAMGLGTDLSRIVGGLAYALSPRILTVIGPSSIEVWPMALAPWVLVPLVIGLRRGDPRWMAAASAFAVACVGGVNAVATFAVIPLGALWLLMAAPSPRRRALMLWWPAFVLLGTAWWLIPLFLLGSYSPPFLDYIESASVTTFPATVYDALRGTSDWVPYVDTNSVAGNDLLRSVALIVNGAAVTALGLVGIARRGTPHRAFLLSGVVLGLVLVTLGHTGTVDGWGAASVQQALDGALAPLRNTHKFDLVLRIPLVLGLVHLLAALSGTARARAGRRPSVEPTRSPLALGVTVLACAALLGATVPAWTGQLANRGTFTDVPAYWQEAADWLAARDDGTRALLEPASPFGSYLWGRTGDEVLQPLAESPWAVRNVIPLAPGGNIRTMDVIEQRLATGRGSAGLAAYLQRSGVRFLVVRNDLEPGDQHTDPERVYATLAQTPGVVPVARFGPTLGSARTVETDEGRTVFVNQGVQAQRPAIEIFAVVGAAGGPASTQPLDGTPVVVGGPQALLRADEQGSIAGVNALLVDDLDDGEGPTGPVVLSDADRRQEATFGRVVRNRSASMTADQPYTLERPVHDYVVSPTDRGTSVRRLDGAERITASSSQAWADASGPVVPADQPWSAFDGDPRTSWRAAAGETDSWIVIDLGQPTSAPTATITTGDPPGVSRRIVVTTDAGSVETTAQGGEPTPVALPDGATDAIRVSGRGTLLEPLTIAEVAVDGIDVTRPLVMPRLPEGWDPPRQIQIGVDGSERVGCLPTGSVTTCVAGASQWGEDGRVLDRELALPRAAQYTPELTVTGVGGAGFDDAIQSGRLAAVRASSYLTEEPANSVVRAIDADPRTGWVADPTDEDPTLALSWVGQRRIDRIQLQTSPSLAASAPTEAILRFPDGTEHEVAVDADGVARFPAVRTDRVEVHLRSTDPVGAFGAFGGIDDLPVGVSEVRLPGTGLFPQVPSTQAWGRCGLGPTLEVNGRLLQTRPAGSAADLLSGADMRAEVCGADRLRLSEGANRIRVVGDGVTRPLGLTLGSPEPATAAARADREEWSTDARTLTFGEVDEPTLVTVAENVNAGWRDAEGRASRQVNGWQQGWVVPAGSDRLSIDYEPNSTYRAGLVVGALTFLALFLVLFVRRDPAPAPTPLRRRRHGGVLLAALLLGVGLVAGTAGAVVALGSWALGRALRRRAAADDLAWIAGCVLLVAAIGYAARPWGGSAGWAGELAWPQLLVVASLGVVASLVVPGPRLRPRFLSRIAGRSTTR</sequence>
<comment type="caution">
    <text evidence="3">The sequence shown here is derived from an EMBL/GenBank/DDBJ whole genome shotgun (WGS) entry which is preliminary data.</text>
</comment>
<proteinExistence type="predicted"/>
<dbReference type="PROSITE" id="PS50022">
    <property type="entry name" value="FA58C_3"/>
    <property type="match status" value="1"/>
</dbReference>
<dbReference type="InterPro" id="IPR056997">
    <property type="entry name" value="CBM_AftD"/>
</dbReference>
<evidence type="ECO:0000313" key="4">
    <source>
        <dbReference type="Proteomes" id="UP000230842"/>
    </source>
</evidence>
<keyword evidence="1" id="KW-1133">Transmembrane helix</keyword>
<dbReference type="Pfam" id="PF11847">
    <property type="entry name" value="GT-C_AftD"/>
    <property type="match status" value="1"/>
</dbReference>
<feature type="transmembrane region" description="Helical" evidence="1">
    <location>
        <begin position="1303"/>
        <end position="1321"/>
    </location>
</feature>
<keyword evidence="3" id="KW-0808">Transferase</keyword>
<feature type="transmembrane region" description="Helical" evidence="1">
    <location>
        <begin position="1333"/>
        <end position="1352"/>
    </location>
</feature>
<dbReference type="Gene3D" id="2.60.120.260">
    <property type="entry name" value="Galactose-binding domain-like"/>
    <property type="match status" value="1"/>
</dbReference>
<feature type="transmembrane region" description="Helical" evidence="1">
    <location>
        <begin position="365"/>
        <end position="382"/>
    </location>
</feature>
<evidence type="ECO:0000313" key="3">
    <source>
        <dbReference type="EMBL" id="PJJ55966.1"/>
    </source>
</evidence>
<organism evidence="3 4">
    <name type="scientific">Mumia flava</name>
    <dbReference type="NCBI Taxonomy" id="1348852"/>
    <lineage>
        <taxon>Bacteria</taxon>
        <taxon>Bacillati</taxon>
        <taxon>Actinomycetota</taxon>
        <taxon>Actinomycetes</taxon>
        <taxon>Propionibacteriales</taxon>
        <taxon>Nocardioidaceae</taxon>
        <taxon>Mumia</taxon>
    </lineage>
</organism>
<dbReference type="InterPro" id="IPR021798">
    <property type="entry name" value="AftD_N"/>
</dbReference>
<evidence type="ECO:0000256" key="1">
    <source>
        <dbReference type="SAM" id="Phobius"/>
    </source>
</evidence>
<dbReference type="EMBL" id="PGEZ01000001">
    <property type="protein sequence ID" value="PJJ55966.1"/>
    <property type="molecule type" value="Genomic_DNA"/>
</dbReference>
<feature type="transmembrane region" description="Helical" evidence="1">
    <location>
        <begin position="175"/>
        <end position="208"/>
    </location>
</feature>
<feature type="transmembrane region" description="Helical" evidence="1">
    <location>
        <begin position="151"/>
        <end position="168"/>
    </location>
</feature>
<feature type="transmembrane region" description="Helical" evidence="1">
    <location>
        <begin position="1224"/>
        <end position="1244"/>
    </location>
</feature>
<dbReference type="OrthoDB" id="5242711at2"/>
<dbReference type="InterPro" id="IPR000421">
    <property type="entry name" value="FA58C"/>
</dbReference>
<dbReference type="GO" id="GO:0016740">
    <property type="term" value="F:transferase activity"/>
    <property type="evidence" value="ECO:0007669"/>
    <property type="project" value="UniProtKB-KW"/>
</dbReference>
<feature type="transmembrane region" description="Helical" evidence="1">
    <location>
        <begin position="220"/>
        <end position="240"/>
    </location>
</feature>
<feature type="transmembrane region" description="Helical" evidence="1">
    <location>
        <begin position="99"/>
        <end position="116"/>
    </location>
</feature>